<dbReference type="PANTHER" id="PTHR48037">
    <property type="entry name" value="ATPASE E1"/>
    <property type="match status" value="1"/>
</dbReference>
<comment type="caution">
    <text evidence="4">The sequence shown here is derived from an EMBL/GenBank/DDBJ whole genome shotgun (WGS) entry which is preliminary data.</text>
</comment>
<dbReference type="Pfam" id="PF00076">
    <property type="entry name" value="RRM_1"/>
    <property type="match status" value="1"/>
</dbReference>
<evidence type="ECO:0000256" key="2">
    <source>
        <dbReference type="SAM" id="MobiDB-lite"/>
    </source>
</evidence>
<dbReference type="Proteomes" id="UP001434883">
    <property type="component" value="Unassembled WGS sequence"/>
</dbReference>
<gene>
    <name evidence="4" type="ORF">XENOCAPTIV_001008</name>
</gene>
<evidence type="ECO:0000259" key="3">
    <source>
        <dbReference type="PROSITE" id="PS50102"/>
    </source>
</evidence>
<name>A0ABV0RW68_9TELE</name>
<dbReference type="PROSITE" id="PS50102">
    <property type="entry name" value="RRM"/>
    <property type="match status" value="1"/>
</dbReference>
<dbReference type="EMBL" id="JAHRIN010059909">
    <property type="protein sequence ID" value="MEQ2212535.1"/>
    <property type="molecule type" value="Genomic_DNA"/>
</dbReference>
<feature type="compositionally biased region" description="Low complexity" evidence="2">
    <location>
        <begin position="97"/>
        <end position="112"/>
    </location>
</feature>
<accession>A0ABV0RW68</accession>
<feature type="region of interest" description="Disordered" evidence="2">
    <location>
        <begin position="97"/>
        <end position="133"/>
    </location>
</feature>
<reference evidence="4 5" key="1">
    <citation type="submission" date="2021-06" db="EMBL/GenBank/DDBJ databases">
        <authorList>
            <person name="Palmer J.M."/>
        </authorList>
    </citation>
    <scope>NUCLEOTIDE SEQUENCE [LARGE SCALE GENOMIC DNA]</scope>
    <source>
        <strain evidence="4 5">XC_2019</strain>
        <tissue evidence="4">Muscle</tissue>
    </source>
</reference>
<feature type="domain" description="RRM" evidence="3">
    <location>
        <begin position="20"/>
        <end position="96"/>
    </location>
</feature>
<dbReference type="InterPro" id="IPR035979">
    <property type="entry name" value="RBD_domain_sf"/>
</dbReference>
<dbReference type="Gene3D" id="3.30.70.330">
    <property type="match status" value="1"/>
</dbReference>
<dbReference type="InterPro" id="IPR012677">
    <property type="entry name" value="Nucleotide-bd_a/b_plait_sf"/>
</dbReference>
<keyword evidence="1" id="KW-0694">RNA-binding</keyword>
<proteinExistence type="predicted"/>
<dbReference type="PANTHER" id="PTHR48037:SF1">
    <property type="entry name" value="RRM DOMAIN-CONTAINING PROTEIN"/>
    <property type="match status" value="1"/>
</dbReference>
<sequence>MYRTMRLRKTSERFSKEPSQFAFLVELKAQLKGEETLQSAFDGAITARVAVHKNTGASKRFGFVEFNSEESCKAAKADMEDCEIDGSNVTVTYAVSKGEGSAEPPSGPSSGKQSRKHKGKLDFITVNPTKSSV</sequence>
<dbReference type="InterPro" id="IPR000504">
    <property type="entry name" value="RRM_dom"/>
</dbReference>
<dbReference type="SUPFAM" id="SSF54928">
    <property type="entry name" value="RNA-binding domain, RBD"/>
    <property type="match status" value="1"/>
</dbReference>
<protein>
    <recommendedName>
        <fullName evidence="3">RRM domain-containing protein</fullName>
    </recommendedName>
</protein>
<evidence type="ECO:0000313" key="5">
    <source>
        <dbReference type="Proteomes" id="UP001434883"/>
    </source>
</evidence>
<keyword evidence="5" id="KW-1185">Reference proteome</keyword>
<organism evidence="4 5">
    <name type="scientific">Xenoophorus captivus</name>
    <dbReference type="NCBI Taxonomy" id="1517983"/>
    <lineage>
        <taxon>Eukaryota</taxon>
        <taxon>Metazoa</taxon>
        <taxon>Chordata</taxon>
        <taxon>Craniata</taxon>
        <taxon>Vertebrata</taxon>
        <taxon>Euteleostomi</taxon>
        <taxon>Actinopterygii</taxon>
        <taxon>Neopterygii</taxon>
        <taxon>Teleostei</taxon>
        <taxon>Neoteleostei</taxon>
        <taxon>Acanthomorphata</taxon>
        <taxon>Ovalentaria</taxon>
        <taxon>Atherinomorphae</taxon>
        <taxon>Cyprinodontiformes</taxon>
        <taxon>Goodeidae</taxon>
        <taxon>Xenoophorus</taxon>
    </lineage>
</organism>
<evidence type="ECO:0000313" key="4">
    <source>
        <dbReference type="EMBL" id="MEQ2212535.1"/>
    </source>
</evidence>
<evidence type="ECO:0000256" key="1">
    <source>
        <dbReference type="PROSITE-ProRule" id="PRU00176"/>
    </source>
</evidence>